<sequence length="321" mass="36038">METRLAAERYEKRKERASILGKSVLAFRRSNTTPRDFFPTLGAITNLPHVSEILDHGDDEAFEELTNGITEQLPGITCQIRKEREETLLKLLPPGYTSPEPLKLATTWFTSRAVLKTARMENVINELWGLAAMGEWDRISVNGGVRWSTVASRIAFEERVMAVVTKLITDSGVGDPKEMTAEELDNVPCRVVIFSKDPKKPVLSMEVGSWRHLVQKVACSGLETIDWRVLEGNELPDVTSVGQPPVDELWDCVHCWRAETDYGPQEPHQARDHLLEAHSVEDPVEDADYWIEAANGGINFNRQPEERNQSPSPIPTLSEVG</sequence>
<dbReference type="Proteomes" id="UP000886501">
    <property type="component" value="Unassembled WGS sequence"/>
</dbReference>
<name>A0ACB6Z8X5_THEGA</name>
<organism evidence="1 2">
    <name type="scientific">Thelephora ganbajun</name>
    <name type="common">Ganba fungus</name>
    <dbReference type="NCBI Taxonomy" id="370292"/>
    <lineage>
        <taxon>Eukaryota</taxon>
        <taxon>Fungi</taxon>
        <taxon>Dikarya</taxon>
        <taxon>Basidiomycota</taxon>
        <taxon>Agaricomycotina</taxon>
        <taxon>Agaricomycetes</taxon>
        <taxon>Thelephorales</taxon>
        <taxon>Thelephoraceae</taxon>
        <taxon>Thelephora</taxon>
    </lineage>
</organism>
<dbReference type="EMBL" id="MU118068">
    <property type="protein sequence ID" value="KAF9646076.1"/>
    <property type="molecule type" value="Genomic_DNA"/>
</dbReference>
<protein>
    <submittedName>
        <fullName evidence="1">Uncharacterized protein</fullName>
    </submittedName>
</protein>
<evidence type="ECO:0000313" key="1">
    <source>
        <dbReference type="EMBL" id="KAF9646076.1"/>
    </source>
</evidence>
<reference evidence="1" key="1">
    <citation type="submission" date="2019-10" db="EMBL/GenBank/DDBJ databases">
        <authorList>
            <consortium name="DOE Joint Genome Institute"/>
            <person name="Kuo A."/>
            <person name="Miyauchi S."/>
            <person name="Kiss E."/>
            <person name="Drula E."/>
            <person name="Kohler A."/>
            <person name="Sanchez-Garcia M."/>
            <person name="Andreopoulos B."/>
            <person name="Barry K.W."/>
            <person name="Bonito G."/>
            <person name="Buee M."/>
            <person name="Carver A."/>
            <person name="Chen C."/>
            <person name="Cichocki N."/>
            <person name="Clum A."/>
            <person name="Culley D."/>
            <person name="Crous P.W."/>
            <person name="Fauchery L."/>
            <person name="Girlanda M."/>
            <person name="Hayes R."/>
            <person name="Keri Z."/>
            <person name="Labutti K."/>
            <person name="Lipzen A."/>
            <person name="Lombard V."/>
            <person name="Magnuson J."/>
            <person name="Maillard F."/>
            <person name="Morin E."/>
            <person name="Murat C."/>
            <person name="Nolan M."/>
            <person name="Ohm R."/>
            <person name="Pangilinan J."/>
            <person name="Pereira M."/>
            <person name="Perotto S."/>
            <person name="Peter M."/>
            <person name="Riley R."/>
            <person name="Sitrit Y."/>
            <person name="Stielow B."/>
            <person name="Szollosi G."/>
            <person name="Zifcakova L."/>
            <person name="Stursova M."/>
            <person name="Spatafora J.W."/>
            <person name="Tedersoo L."/>
            <person name="Vaario L.-M."/>
            <person name="Yamada A."/>
            <person name="Yan M."/>
            <person name="Wang P."/>
            <person name="Xu J."/>
            <person name="Bruns T."/>
            <person name="Baldrian P."/>
            <person name="Vilgalys R."/>
            <person name="Henrissat B."/>
            <person name="Grigoriev I.V."/>
            <person name="Hibbett D."/>
            <person name="Nagy L.G."/>
            <person name="Martin F.M."/>
        </authorList>
    </citation>
    <scope>NUCLEOTIDE SEQUENCE</scope>
    <source>
        <strain evidence="1">P2</strain>
    </source>
</reference>
<proteinExistence type="predicted"/>
<accession>A0ACB6Z8X5</accession>
<gene>
    <name evidence="1" type="ORF">BDM02DRAFT_314835</name>
</gene>
<reference evidence="1" key="2">
    <citation type="journal article" date="2020" name="Nat. Commun.">
        <title>Large-scale genome sequencing of mycorrhizal fungi provides insights into the early evolution of symbiotic traits.</title>
        <authorList>
            <person name="Miyauchi S."/>
            <person name="Kiss E."/>
            <person name="Kuo A."/>
            <person name="Drula E."/>
            <person name="Kohler A."/>
            <person name="Sanchez-Garcia M."/>
            <person name="Morin E."/>
            <person name="Andreopoulos B."/>
            <person name="Barry K.W."/>
            <person name="Bonito G."/>
            <person name="Buee M."/>
            <person name="Carver A."/>
            <person name="Chen C."/>
            <person name="Cichocki N."/>
            <person name="Clum A."/>
            <person name="Culley D."/>
            <person name="Crous P.W."/>
            <person name="Fauchery L."/>
            <person name="Girlanda M."/>
            <person name="Hayes R.D."/>
            <person name="Keri Z."/>
            <person name="LaButti K."/>
            <person name="Lipzen A."/>
            <person name="Lombard V."/>
            <person name="Magnuson J."/>
            <person name="Maillard F."/>
            <person name="Murat C."/>
            <person name="Nolan M."/>
            <person name="Ohm R.A."/>
            <person name="Pangilinan J."/>
            <person name="Pereira M.F."/>
            <person name="Perotto S."/>
            <person name="Peter M."/>
            <person name="Pfister S."/>
            <person name="Riley R."/>
            <person name="Sitrit Y."/>
            <person name="Stielow J.B."/>
            <person name="Szollosi G."/>
            <person name="Zifcakova L."/>
            <person name="Stursova M."/>
            <person name="Spatafora J.W."/>
            <person name="Tedersoo L."/>
            <person name="Vaario L.M."/>
            <person name="Yamada A."/>
            <person name="Yan M."/>
            <person name="Wang P."/>
            <person name="Xu J."/>
            <person name="Bruns T."/>
            <person name="Baldrian P."/>
            <person name="Vilgalys R."/>
            <person name="Dunand C."/>
            <person name="Henrissat B."/>
            <person name="Grigoriev I.V."/>
            <person name="Hibbett D."/>
            <person name="Nagy L.G."/>
            <person name="Martin F.M."/>
        </authorList>
    </citation>
    <scope>NUCLEOTIDE SEQUENCE</scope>
    <source>
        <strain evidence="1">P2</strain>
    </source>
</reference>
<keyword evidence="2" id="KW-1185">Reference proteome</keyword>
<evidence type="ECO:0000313" key="2">
    <source>
        <dbReference type="Proteomes" id="UP000886501"/>
    </source>
</evidence>
<comment type="caution">
    <text evidence="1">The sequence shown here is derived from an EMBL/GenBank/DDBJ whole genome shotgun (WGS) entry which is preliminary data.</text>
</comment>